<keyword evidence="1" id="KW-0833">Ubl conjugation pathway</keyword>
<keyword evidence="1" id="KW-0808">Transferase</keyword>
<evidence type="ECO:0000313" key="4">
    <source>
        <dbReference type="Proteomes" id="UP001140094"/>
    </source>
</evidence>
<dbReference type="InterPro" id="IPR054476">
    <property type="entry name" value="Ltn1_N"/>
</dbReference>
<comment type="caution">
    <text evidence="3">The sequence shown here is derived from an EMBL/GenBank/DDBJ whole genome shotgun (WGS) entry which is preliminary data.</text>
</comment>
<dbReference type="PANTHER" id="PTHR12389">
    <property type="entry name" value="ZINC FINGER PROTEIN 294"/>
    <property type="match status" value="1"/>
</dbReference>
<evidence type="ECO:0000313" key="3">
    <source>
        <dbReference type="EMBL" id="KAJ2797938.1"/>
    </source>
</evidence>
<gene>
    <name evidence="3" type="ORF">H4R20_005004</name>
</gene>
<dbReference type="OrthoDB" id="6108at2759"/>
<comment type="catalytic activity">
    <reaction evidence="1">
        <text>S-ubiquitinyl-[E2 ubiquitin-conjugating enzyme]-L-cysteine + [acceptor protein]-L-lysine = [E2 ubiquitin-conjugating enzyme]-L-cysteine + N(6)-ubiquitinyl-[acceptor protein]-L-lysine.</text>
        <dbReference type="EC" id="2.3.2.27"/>
    </reaction>
</comment>
<evidence type="ECO:0000256" key="1">
    <source>
        <dbReference type="RuleBase" id="RU367090"/>
    </source>
</evidence>
<proteinExistence type="inferred from homology"/>
<dbReference type="EC" id="2.3.2.27" evidence="1"/>
<feature type="non-terminal residue" evidence="3">
    <location>
        <position position="1"/>
    </location>
</feature>
<sequence length="1269" mass="132864">GMLLVWPQQFRRHVFDPDRRVRAQVAQVNAELVIKSGRRLASALKALIGAWVASFFDPHREVARASRQAFETAFSETKRREVYGFCMEELLGYAADNIVEQTAESLSDARFTSKEEMQSKYEHVIGASFGVLTAVVEEAEKTQAAGRKAELDALLQNRRALGHLGSGSAYVRRSIYRLIRAVMMRSPEIACTWHMAVGQALLRHCFNDSDAGAHGDMWDAVLLLTKNYPQIWEAGSGKSPIDRVFGFLRSRSRLAPTISYPSVLALLAQLPPGMIDTASFRNSLHEALWQGAGDSGAESVALVTCVSECFAFLWTRAQRLGDAASMEKEAAREMDALWHWYVQHTETATELVGPVVQLYCKLERLSAKHDAQMLGRLWAQASWFALQRATSPAAPAVVRLVAQIAHVDAAAYAELARNGQKLLDAFCRVAVESEDARAAQGLISALIKQAPEAVFGGGYANALSQRLEDTGAAEQAARLVLSQARHVATSGRGAEQAARDVDAYVAAQLAGGAEGMETALQLLRQLPEGAEGGWGTERLTATEARLAELLPSSSAAAEQLVDACGQALRLRLSGSGLIGAAVAEQMLAWTAQVVETASGARRDDPEWQQTAQAVLGAWAALAADSKAGAAFVLELVSQPQAALGLFALAEEPMHELHTAARKAWAAVEAQVARQRTGAEVAHALGAAIGEAVDSVASTRTPQLLARLAAAVGTRVCPADDTATRRALMNAWMHDDCGPTDADADVGCSWLAGAPWDGGASQLLQAAESTDTQSFHTLTQWLAASETSNTAPAFDAGGRSRAARRTIFGAELLQAATAAGFADASDAQAAVRIEHMALAFVQLRESLVRMGGGGPREQSAEAAAAAQTLQDAASDLLACAVAGSDDGQWLADAVGCVAAGGAAAGSPWTRVAARAAARADWAWPAVLGHVAEWCSWARPLAPASIEVAAAETLSQRLAAGPLDAPAAAAIAVLARAVDLRRACARAPALRCALLDVAAHALGHLAKGATLRVVSALELLAELLPAQDGALDDRASAPAVLRVLRAVPGFMPTQTPDARLATALAALVVLRRLARCAPLDDATATGLVHLSRQWAGLSAQDAARKGALQAAAARALAALGRSEHALADGALSAVLRETGSALADACVGGTAPVAAGIDAIAQLAERGLVDALEPSRLYVALDSAAPRLGVALMRLARASPVGGSVDALVRVPTSAATELQRLDVETVELGAAAARDAHACAAAVRLVAGLALIAHQANALQQSDGEALERL</sequence>
<dbReference type="GO" id="GO:0043023">
    <property type="term" value="F:ribosomal large subunit binding"/>
    <property type="evidence" value="ECO:0007669"/>
    <property type="project" value="TreeGrafter"/>
</dbReference>
<dbReference type="InterPro" id="IPR039795">
    <property type="entry name" value="LTN1/Rkr1"/>
</dbReference>
<feature type="non-terminal residue" evidence="3">
    <location>
        <position position="1269"/>
    </location>
</feature>
<keyword evidence="1" id="KW-0863">Zinc-finger</keyword>
<comment type="subunit">
    <text evidence="1">Component of the ribosome quality control complex (RQC).</text>
</comment>
<keyword evidence="4" id="KW-1185">Reference proteome</keyword>
<dbReference type="GO" id="GO:0008270">
    <property type="term" value="F:zinc ion binding"/>
    <property type="evidence" value="ECO:0007669"/>
    <property type="project" value="UniProtKB-KW"/>
</dbReference>
<accession>A0A9W8HTK6</accession>
<dbReference type="AlphaFoldDB" id="A0A9W8HTK6"/>
<dbReference type="GO" id="GO:0061630">
    <property type="term" value="F:ubiquitin protein ligase activity"/>
    <property type="evidence" value="ECO:0007669"/>
    <property type="project" value="UniProtKB-UniRule"/>
</dbReference>
<dbReference type="GO" id="GO:0072344">
    <property type="term" value="P:rescue of stalled ribosome"/>
    <property type="evidence" value="ECO:0007669"/>
    <property type="project" value="UniProtKB-UniRule"/>
</dbReference>
<dbReference type="PANTHER" id="PTHR12389:SF0">
    <property type="entry name" value="E3 UBIQUITIN-PROTEIN LIGASE LISTERIN"/>
    <property type="match status" value="1"/>
</dbReference>
<evidence type="ECO:0000259" key="2">
    <source>
        <dbReference type="Pfam" id="PF22958"/>
    </source>
</evidence>
<protein>
    <recommendedName>
        <fullName evidence="1">E3 ubiquitin-protein ligase listerin</fullName>
        <ecNumber evidence="1">2.3.2.27</ecNumber>
    </recommendedName>
    <alternativeName>
        <fullName evidence="1">RING-type E3 ubiquitin transferase listerin</fullName>
    </alternativeName>
</protein>
<dbReference type="Proteomes" id="UP001140094">
    <property type="component" value="Unassembled WGS sequence"/>
</dbReference>
<comment type="function">
    <text evidence="1">E3 ubiquitin-protein ligase. Component of the ribosome quality control complex (RQC), a ribosome-associated complex that mediates ubiquitination and extraction of incompletely synthesized nascent chains for proteasomal degradation.</text>
</comment>
<dbReference type="GO" id="GO:1990116">
    <property type="term" value="P:ribosome-associated ubiquitin-dependent protein catabolic process"/>
    <property type="evidence" value="ECO:0007669"/>
    <property type="project" value="UniProtKB-UniRule"/>
</dbReference>
<dbReference type="GO" id="GO:1990112">
    <property type="term" value="C:RQC complex"/>
    <property type="evidence" value="ECO:0007669"/>
    <property type="project" value="UniProtKB-UniRule"/>
</dbReference>
<dbReference type="EMBL" id="JANBUO010001514">
    <property type="protein sequence ID" value="KAJ2797938.1"/>
    <property type="molecule type" value="Genomic_DNA"/>
</dbReference>
<organism evidence="3 4">
    <name type="scientific">Coemansia guatemalensis</name>
    <dbReference type="NCBI Taxonomy" id="2761395"/>
    <lineage>
        <taxon>Eukaryota</taxon>
        <taxon>Fungi</taxon>
        <taxon>Fungi incertae sedis</taxon>
        <taxon>Zoopagomycota</taxon>
        <taxon>Kickxellomycotina</taxon>
        <taxon>Kickxellomycetes</taxon>
        <taxon>Kickxellales</taxon>
        <taxon>Kickxellaceae</taxon>
        <taxon>Coemansia</taxon>
    </lineage>
</organism>
<feature type="domain" description="E3 ubiquitin-protein ligase listerin N-terminal" evidence="2">
    <location>
        <begin position="2"/>
        <end position="269"/>
    </location>
</feature>
<comment type="similarity">
    <text evidence="1">Belongs to the LTN1 family.</text>
</comment>
<keyword evidence="1" id="KW-0862">Zinc</keyword>
<reference evidence="3" key="1">
    <citation type="submission" date="2022-07" db="EMBL/GenBank/DDBJ databases">
        <title>Phylogenomic reconstructions and comparative analyses of Kickxellomycotina fungi.</title>
        <authorList>
            <person name="Reynolds N.K."/>
            <person name="Stajich J.E."/>
            <person name="Barry K."/>
            <person name="Grigoriev I.V."/>
            <person name="Crous P."/>
            <person name="Smith M.E."/>
        </authorList>
    </citation>
    <scope>NUCLEOTIDE SEQUENCE</scope>
    <source>
        <strain evidence="3">NRRL 1565</strain>
    </source>
</reference>
<dbReference type="GO" id="GO:0005829">
    <property type="term" value="C:cytosol"/>
    <property type="evidence" value="ECO:0007669"/>
    <property type="project" value="UniProtKB-UniRule"/>
</dbReference>
<name>A0A9W8HTK6_9FUNG</name>
<dbReference type="Pfam" id="PF22958">
    <property type="entry name" value="Ltn1_1st"/>
    <property type="match status" value="1"/>
</dbReference>
<keyword evidence="1" id="KW-0479">Metal-binding</keyword>
<comment type="pathway">
    <text evidence="1">Protein modification; protein ubiquitination.</text>
</comment>